<evidence type="ECO:0008006" key="3">
    <source>
        <dbReference type="Google" id="ProtNLM"/>
    </source>
</evidence>
<dbReference type="RefSeq" id="WP_171358584.1">
    <property type="nucleotide sequence ID" value="NZ_VTYN01000018.1"/>
</dbReference>
<evidence type="ECO:0000313" key="1">
    <source>
        <dbReference type="EMBL" id="NOH49681.1"/>
    </source>
</evidence>
<evidence type="ECO:0000313" key="2">
    <source>
        <dbReference type="Proteomes" id="UP000572072"/>
    </source>
</evidence>
<dbReference type="EMBL" id="VTYN01000018">
    <property type="protein sequence ID" value="NOH49681.1"/>
    <property type="molecule type" value="Genomic_DNA"/>
</dbReference>
<accession>A0A7Y3ZAV0</accession>
<organism evidence="1 2">
    <name type="scientific">Vibrio rotiferianus</name>
    <dbReference type="NCBI Taxonomy" id="190895"/>
    <lineage>
        <taxon>Bacteria</taxon>
        <taxon>Pseudomonadati</taxon>
        <taxon>Pseudomonadota</taxon>
        <taxon>Gammaproteobacteria</taxon>
        <taxon>Vibrionales</taxon>
        <taxon>Vibrionaceae</taxon>
        <taxon>Vibrio</taxon>
    </lineage>
</organism>
<proteinExistence type="predicted"/>
<comment type="caution">
    <text evidence="1">The sequence shown here is derived from an EMBL/GenBank/DDBJ whole genome shotgun (WGS) entry which is preliminary data.</text>
</comment>
<dbReference type="Proteomes" id="UP000572072">
    <property type="component" value="Unassembled WGS sequence"/>
</dbReference>
<protein>
    <recommendedName>
        <fullName evidence="3">Peptidase M10 metallopeptidase domain-containing protein</fullName>
    </recommendedName>
</protein>
<reference evidence="1 2" key="1">
    <citation type="submission" date="2019-08" db="EMBL/GenBank/DDBJ databases">
        <title>Draft genome sequencing and comparative genomics of hatchery-associated Vibrios.</title>
        <authorList>
            <person name="Kehlet-Delgado H."/>
            <person name="Mueller R.S."/>
        </authorList>
    </citation>
    <scope>NUCLEOTIDE SEQUENCE [LARGE SCALE GENOMIC DNA]</scope>
    <source>
        <strain evidence="1 2">00-78-3</strain>
    </source>
</reference>
<dbReference type="PROSITE" id="PS51257">
    <property type="entry name" value="PROKAR_LIPOPROTEIN"/>
    <property type="match status" value="1"/>
</dbReference>
<name>A0A7Y3ZAV0_9VIBR</name>
<dbReference type="AlphaFoldDB" id="A0A7Y3ZAV0"/>
<sequence>MNGKYLTVFASGVVVLAGCGGGDSGSAPTTVGGDEFASLVKETNFVQGFPSLYSDYLDGQKLVQNGTVRFDTTNQIPLYYVSLEGTQPPTAVVEAVKQIESRLGNIFTDFHLLTDDLSGYRDLSFPTENRGNYTYSEASFKNAHGIIGGLAFSQGTAYYSTEWANDPQEMCGNASIGPYTGNLNLVVNPATHTYSASSLLWVNMGNGQCSWDYQMAKHEMAHAMGMFSHLDGYFGLWSETAMDILATLYSNSAGTPFNELQKAN</sequence>
<gene>
    <name evidence="1" type="ORF">F0262_16655</name>
</gene>